<dbReference type="GO" id="GO:0006749">
    <property type="term" value="P:glutathione metabolic process"/>
    <property type="evidence" value="ECO:0007669"/>
    <property type="project" value="TreeGrafter"/>
</dbReference>
<dbReference type="Gene3D" id="3.40.30.10">
    <property type="entry name" value="Glutaredoxin"/>
    <property type="match status" value="4"/>
</dbReference>
<feature type="domain" description="GST N-terminal" evidence="1">
    <location>
        <begin position="590"/>
        <end position="667"/>
    </location>
</feature>
<dbReference type="SUPFAM" id="SSF47616">
    <property type="entry name" value="GST C-terminal domain-like"/>
    <property type="match status" value="4"/>
</dbReference>
<dbReference type="EMBL" id="BTSX01000002">
    <property type="protein sequence ID" value="GMS85899.1"/>
    <property type="molecule type" value="Genomic_DNA"/>
</dbReference>
<dbReference type="PROSITE" id="PS50405">
    <property type="entry name" value="GST_CTER"/>
    <property type="match status" value="4"/>
</dbReference>
<dbReference type="InterPro" id="IPR004045">
    <property type="entry name" value="Glutathione_S-Trfase_N"/>
</dbReference>
<organism evidence="3 4">
    <name type="scientific">Pristionchus entomophagus</name>
    <dbReference type="NCBI Taxonomy" id="358040"/>
    <lineage>
        <taxon>Eukaryota</taxon>
        <taxon>Metazoa</taxon>
        <taxon>Ecdysozoa</taxon>
        <taxon>Nematoda</taxon>
        <taxon>Chromadorea</taxon>
        <taxon>Rhabditida</taxon>
        <taxon>Rhabditina</taxon>
        <taxon>Diplogasteromorpha</taxon>
        <taxon>Diplogasteroidea</taxon>
        <taxon>Neodiplogasteridae</taxon>
        <taxon>Pristionchus</taxon>
    </lineage>
</organism>
<evidence type="ECO:0000313" key="4">
    <source>
        <dbReference type="Proteomes" id="UP001432027"/>
    </source>
</evidence>
<dbReference type="AlphaFoldDB" id="A0AAV5T041"/>
<proteinExistence type="predicted"/>
<name>A0AAV5T041_9BILA</name>
<feature type="domain" description="GST C-terminal" evidence="2">
    <location>
        <begin position="83"/>
        <end position="220"/>
    </location>
</feature>
<dbReference type="SFLD" id="SFLDG00363">
    <property type="entry name" value="AMPS_(cytGST):_Alpha-__Mu-__Pi"/>
    <property type="match status" value="2"/>
</dbReference>
<dbReference type="InterPro" id="IPR036282">
    <property type="entry name" value="Glutathione-S-Trfase_C_sf"/>
</dbReference>
<dbReference type="InterPro" id="IPR010987">
    <property type="entry name" value="Glutathione-S-Trfase_C-like"/>
</dbReference>
<dbReference type="Pfam" id="PF14497">
    <property type="entry name" value="GST_C_3"/>
    <property type="match status" value="2"/>
</dbReference>
<dbReference type="Gene3D" id="1.20.1050.10">
    <property type="match status" value="4"/>
</dbReference>
<dbReference type="InterPro" id="IPR004046">
    <property type="entry name" value="GST_C"/>
</dbReference>
<dbReference type="FunFam" id="1.20.1050.10:FF:000056">
    <property type="entry name" value="Glutathione S-transferase"/>
    <property type="match status" value="4"/>
</dbReference>
<dbReference type="Proteomes" id="UP001432027">
    <property type="component" value="Unassembled WGS sequence"/>
</dbReference>
<feature type="domain" description="GST C-terminal" evidence="2">
    <location>
        <begin position="479"/>
        <end position="636"/>
    </location>
</feature>
<dbReference type="CDD" id="cd03192">
    <property type="entry name" value="GST_C_Sigma_like"/>
    <property type="match status" value="2"/>
</dbReference>
<gene>
    <name evidence="3" type="ORF">PENTCL1PPCAC_8074</name>
</gene>
<feature type="domain" description="GST C-terminal" evidence="2">
    <location>
        <begin position="669"/>
        <end position="798"/>
    </location>
</feature>
<dbReference type="PANTHER" id="PTHR11571:SF256">
    <property type="entry name" value="GST C-TERMINAL DOMAIN-CONTAINING PROTEIN-RELATED"/>
    <property type="match status" value="1"/>
</dbReference>
<dbReference type="SFLD" id="SFLDS00019">
    <property type="entry name" value="Glutathione_Transferase_(cytos"/>
    <property type="match status" value="3"/>
</dbReference>
<dbReference type="Pfam" id="PF02798">
    <property type="entry name" value="GST_N"/>
    <property type="match status" value="3"/>
</dbReference>
<protein>
    <recommendedName>
        <fullName evidence="5">Glutathione S-transferase</fullName>
    </recommendedName>
</protein>
<keyword evidence="4" id="KW-1185">Reference proteome</keyword>
<dbReference type="InterPro" id="IPR036249">
    <property type="entry name" value="Thioredoxin-like_sf"/>
</dbReference>
<dbReference type="CDD" id="cd03039">
    <property type="entry name" value="GST_N_Sigma_like"/>
    <property type="match status" value="3"/>
</dbReference>
<evidence type="ECO:0000259" key="2">
    <source>
        <dbReference type="PROSITE" id="PS50405"/>
    </source>
</evidence>
<dbReference type="PANTHER" id="PTHR11571">
    <property type="entry name" value="GLUTATHIONE S-TRANSFERASE"/>
    <property type="match status" value="1"/>
</dbReference>
<sequence length="798" mass="90012">MPQYKLTYFDLRGRGEPIRMMFGIAGVPLEDNRLQMQIEEWPGMKKNFPFEALPVLEVDGVQVAQTLAILRYIARETGYAGSDNLTAALADSLCDQYADFITAFSPWHFVNSGYAPGDEPALYESTYLPAKAKNFAFFEAALEKSTTGWYANTPELTHVDVCIAAGLEMLKSLDKNSEKLFEGFPKMEEHYKKYEIISYCISDMPHYKLTYFDLRAKGEPIRMMFAIAGVPLEETRVTEEEWLEIKKNFPFEALPVLEVDGVQVAQTLAILRYIARETGFACSDNLTAALADALCGQYEDFFAAFYPWLAVNAGYIPGDEVSPALYESTYLPAKAKNFPFFEAALEKSSTGWYANTPEQTQVDCHIAAGLEMLKSLDKNSDKLFEGFPKMEAHYKKFFAHPKLQKYLEERPDAAGEPIRMMFAIAGIPLEETRVQMDKWLDIKKSTTYSSLPLRCSTPVAQTLAILRYIARDTGYAGSDNLTAAQADSLADQYADFYSAFRPWHLVNAGYAPVFTEYLQDALYESIYLPAKAKHFPYFEAALQKSTTGWYANTPELTHADVYISTGLEWLRRLDKNAEKLFDGLPLIEANYKKFFAHPKLQNGEPCRMMFAIAGIKYEDKRIQLDEMAELKPQTPFGCLPMLEVDGVKLAQTLAILRYIARETGYGGPDNLSAAIGDALADQYADFVTSLQNWLVVTAGYVQADEDALYQSLYAPAKAKNFPFFEAALKKSTTGWYANTPELTHVDVFIAASLEWLIRLDKNGDKLFEGYPLMEAHYKKFFALPAIEKHVAERPAARY</sequence>
<reference evidence="3" key="1">
    <citation type="submission" date="2023-10" db="EMBL/GenBank/DDBJ databases">
        <title>Genome assembly of Pristionchus species.</title>
        <authorList>
            <person name="Yoshida K."/>
            <person name="Sommer R.J."/>
        </authorList>
    </citation>
    <scope>NUCLEOTIDE SEQUENCE</scope>
    <source>
        <strain evidence="3">RS0144</strain>
    </source>
</reference>
<feature type="domain" description="GST N-terminal" evidence="1">
    <location>
        <begin position="205"/>
        <end position="282"/>
    </location>
</feature>
<feature type="domain" description="GST N-terminal" evidence="1">
    <location>
        <begin position="402"/>
        <end position="477"/>
    </location>
</feature>
<evidence type="ECO:0000259" key="1">
    <source>
        <dbReference type="PROSITE" id="PS50404"/>
    </source>
</evidence>
<dbReference type="FunFam" id="3.40.30.10:FF:000258">
    <property type="entry name" value="Glutathione S-transferase"/>
    <property type="match status" value="1"/>
</dbReference>
<dbReference type="InterPro" id="IPR040079">
    <property type="entry name" value="Glutathione_S-Trfase"/>
</dbReference>
<feature type="domain" description="GST N-terminal" evidence="1">
    <location>
        <begin position="2"/>
        <end position="81"/>
    </location>
</feature>
<evidence type="ECO:0000313" key="3">
    <source>
        <dbReference type="EMBL" id="GMS85899.1"/>
    </source>
</evidence>
<evidence type="ECO:0008006" key="5">
    <source>
        <dbReference type="Google" id="ProtNLM"/>
    </source>
</evidence>
<comment type="caution">
    <text evidence="3">The sequence shown here is derived from an EMBL/GenBank/DDBJ whole genome shotgun (WGS) entry which is preliminary data.</text>
</comment>
<feature type="domain" description="GST C-terminal" evidence="2">
    <location>
        <begin position="284"/>
        <end position="415"/>
    </location>
</feature>
<dbReference type="SFLD" id="SFLDG01205">
    <property type="entry name" value="AMPS.1"/>
    <property type="match status" value="2"/>
</dbReference>
<dbReference type="FunFam" id="3.40.30.10:FF:000189">
    <property type="entry name" value="Glutathione S-Transferase"/>
    <property type="match status" value="1"/>
</dbReference>
<dbReference type="PROSITE" id="PS50404">
    <property type="entry name" value="GST_NTER"/>
    <property type="match status" value="4"/>
</dbReference>
<accession>A0AAV5T041</accession>
<dbReference type="InterPro" id="IPR050213">
    <property type="entry name" value="GST_superfamily"/>
</dbReference>
<dbReference type="GO" id="GO:0004364">
    <property type="term" value="F:glutathione transferase activity"/>
    <property type="evidence" value="ECO:0007669"/>
    <property type="project" value="TreeGrafter"/>
</dbReference>
<dbReference type="SUPFAM" id="SSF52833">
    <property type="entry name" value="Thioredoxin-like"/>
    <property type="match status" value="4"/>
</dbReference>